<name>A0A6N2LU19_SALVM</name>
<keyword evidence="1" id="KW-0472">Membrane</keyword>
<sequence length="83" mass="9880">MKKRQSLHGILIFLGLSIDGWTIIFIKIEKIFITPLNDVNDKVLYAKSYILYLFGSVLFTYLTKRYMSSIYLMLLDDFYMMHI</sequence>
<dbReference type="EMBL" id="CAADRP010001552">
    <property type="protein sequence ID" value="VFU40848.1"/>
    <property type="molecule type" value="Genomic_DNA"/>
</dbReference>
<keyword evidence="1" id="KW-1133">Transmembrane helix</keyword>
<proteinExistence type="predicted"/>
<keyword evidence="1" id="KW-0812">Transmembrane</keyword>
<feature type="transmembrane region" description="Helical" evidence="1">
    <location>
        <begin position="7"/>
        <end position="26"/>
    </location>
</feature>
<evidence type="ECO:0000313" key="2">
    <source>
        <dbReference type="EMBL" id="VFU40848.1"/>
    </source>
</evidence>
<dbReference type="AlphaFoldDB" id="A0A6N2LU19"/>
<protein>
    <submittedName>
        <fullName evidence="2">Uncharacterized protein</fullName>
    </submittedName>
</protein>
<evidence type="ECO:0000256" key="1">
    <source>
        <dbReference type="SAM" id="Phobius"/>
    </source>
</evidence>
<reference evidence="2" key="1">
    <citation type="submission" date="2019-03" db="EMBL/GenBank/DDBJ databases">
        <authorList>
            <person name="Mank J."/>
            <person name="Almeida P."/>
        </authorList>
    </citation>
    <scope>NUCLEOTIDE SEQUENCE</scope>
    <source>
        <strain evidence="2">78183</strain>
    </source>
</reference>
<gene>
    <name evidence="2" type="ORF">SVIM_LOCUS237530</name>
</gene>
<accession>A0A6N2LU19</accession>
<organism evidence="2">
    <name type="scientific">Salix viminalis</name>
    <name type="common">Common osier</name>
    <name type="synonym">Basket willow</name>
    <dbReference type="NCBI Taxonomy" id="40686"/>
    <lineage>
        <taxon>Eukaryota</taxon>
        <taxon>Viridiplantae</taxon>
        <taxon>Streptophyta</taxon>
        <taxon>Embryophyta</taxon>
        <taxon>Tracheophyta</taxon>
        <taxon>Spermatophyta</taxon>
        <taxon>Magnoliopsida</taxon>
        <taxon>eudicotyledons</taxon>
        <taxon>Gunneridae</taxon>
        <taxon>Pentapetalae</taxon>
        <taxon>rosids</taxon>
        <taxon>fabids</taxon>
        <taxon>Malpighiales</taxon>
        <taxon>Salicaceae</taxon>
        <taxon>Saliceae</taxon>
        <taxon>Salix</taxon>
    </lineage>
</organism>
<feature type="transmembrane region" description="Helical" evidence="1">
    <location>
        <begin position="46"/>
        <end position="63"/>
    </location>
</feature>